<dbReference type="AlphaFoldDB" id="D2J8A0"/>
<sequence>MNRLRNLDDYVTFYEISTDSPEAGSGEEIEVFQSFCEIYEPSAKDVQLGNLETSKTNTTLIIRNPMPEYIPKVSHTFTINSGLYTGISFNIKNIAPDKQPNYLKLVGEAQ</sequence>
<protein>
    <recommendedName>
        <fullName evidence="2">Phage head-tail adapter protein</fullName>
    </recommendedName>
</protein>
<geneLocation type="plasmid" evidence="1">
    <name>pWBG758</name>
</geneLocation>
<evidence type="ECO:0008006" key="2">
    <source>
        <dbReference type="Google" id="ProtNLM"/>
    </source>
</evidence>
<proteinExistence type="predicted"/>
<dbReference type="RefSeq" id="WP_012816581.1">
    <property type="nucleotide sequence ID" value="NC_013329.1"/>
</dbReference>
<reference evidence="1" key="2">
    <citation type="submission" date="2009-12" db="EMBL/GenBank/DDBJ databases">
        <authorList>
            <person name="Summers A.O."/>
            <person name="Shearer J."/>
            <person name="Wireman J."/>
        </authorList>
    </citation>
    <scope>NUCLEOTIDE SEQUENCE</scope>
    <source>
        <strain evidence="1">Y74T</strain>
        <plasmid evidence="1">pWBG758</plasmid>
    </source>
</reference>
<evidence type="ECO:0000313" key="1">
    <source>
        <dbReference type="EMBL" id="ACZ59000.1"/>
    </source>
</evidence>
<dbReference type="EMBL" id="GQ900400">
    <property type="protein sequence ID" value="ACZ59000.1"/>
    <property type="molecule type" value="Genomic_DNA"/>
</dbReference>
<gene>
    <name evidence="1" type="ORF">SAP040A_018</name>
</gene>
<reference evidence="1" key="1">
    <citation type="submission" date="2009-08" db="EMBL/GenBank/DDBJ databases">
        <authorList>
            <person name="Gill J."/>
            <person name="Borman J."/>
            <person name="Shetty J."/>
            <person name="Hostetler J."/>
            <person name="Durkin S."/>
            <person name="Montgomery B."/>
        </authorList>
    </citation>
    <scope>NUCLEOTIDE SEQUENCE</scope>
    <source>
        <strain evidence="1">Y74T</strain>
        <plasmid evidence="1">pWBG758</plasmid>
    </source>
</reference>
<keyword evidence="1" id="KW-0614">Plasmid</keyword>
<organism evidence="1">
    <name type="scientific">Staphylococcus aureus</name>
    <dbReference type="NCBI Taxonomy" id="1280"/>
    <lineage>
        <taxon>Bacteria</taxon>
        <taxon>Bacillati</taxon>
        <taxon>Bacillota</taxon>
        <taxon>Bacilli</taxon>
        <taxon>Bacillales</taxon>
        <taxon>Staphylococcaceae</taxon>
        <taxon>Staphylococcus</taxon>
    </lineage>
</organism>
<accession>D2J8A0</accession>
<name>D2J8A0_STAAU</name>